<organism evidence="6 7">
    <name type="scientific">Gekko japonicus</name>
    <name type="common">Schlegel's Japanese gecko</name>
    <dbReference type="NCBI Taxonomy" id="146911"/>
    <lineage>
        <taxon>Eukaryota</taxon>
        <taxon>Metazoa</taxon>
        <taxon>Chordata</taxon>
        <taxon>Craniata</taxon>
        <taxon>Vertebrata</taxon>
        <taxon>Euteleostomi</taxon>
        <taxon>Lepidosauria</taxon>
        <taxon>Squamata</taxon>
        <taxon>Bifurcata</taxon>
        <taxon>Gekkota</taxon>
        <taxon>Gekkonidae</taxon>
        <taxon>Gekkoninae</taxon>
        <taxon>Gekko</taxon>
    </lineage>
</organism>
<keyword evidence="2" id="KW-0677">Repeat</keyword>
<evidence type="ECO:0000256" key="1">
    <source>
        <dbReference type="ARBA" id="ARBA00022729"/>
    </source>
</evidence>
<evidence type="ECO:0000259" key="5">
    <source>
        <dbReference type="SMART" id="SM00210"/>
    </source>
</evidence>
<dbReference type="GeneID" id="107117705"/>
<proteinExistence type="predicted"/>
<reference evidence="7" key="1">
    <citation type="submission" date="2025-08" db="UniProtKB">
        <authorList>
            <consortium name="RefSeq"/>
        </authorList>
    </citation>
    <scope>IDENTIFICATION</scope>
</reference>
<sequence length="283" mass="31603">MPPSSHSLRRRQRPPWKALCLLWASLLPPAVLPAQVIEERGSKGHLDLTELIGVPLPPSVSFITGYGGFPAYSFGPDANIGRLTRTLIPQRFYRDFAITATVKPNSDHGGMLFAITDAFQKKIYLGVRLSLVDDRTQRIIMYYTEPRSHISREAASFKVPVMTNKWNRFTLTVQDNDIVLFLDCEEYHRIQFQRSSQALFFEPSSGIFVGNAGATGLEKFTGSIQQLTIKPDPKAAEDQCEDDDPYASGESSGHEDIQEQEGIPETQEVVRPTPTHIPLFAAP</sequence>
<feature type="signal peptide" evidence="4">
    <location>
        <begin position="1"/>
        <end position="33"/>
    </location>
</feature>
<feature type="chain" id="PRO_5045861428" evidence="4">
    <location>
        <begin position="34"/>
        <end position="283"/>
    </location>
</feature>
<dbReference type="SUPFAM" id="SSF49899">
    <property type="entry name" value="Concanavalin A-like lectins/glucanases"/>
    <property type="match status" value="1"/>
</dbReference>
<feature type="region of interest" description="Disordered" evidence="3">
    <location>
        <begin position="232"/>
        <end position="283"/>
    </location>
</feature>
<evidence type="ECO:0000256" key="2">
    <source>
        <dbReference type="ARBA" id="ARBA00022737"/>
    </source>
</evidence>
<dbReference type="RefSeq" id="XP_015275348.1">
    <property type="nucleotide sequence ID" value="XM_015419862.1"/>
</dbReference>
<evidence type="ECO:0000313" key="6">
    <source>
        <dbReference type="Proteomes" id="UP000694871"/>
    </source>
</evidence>
<dbReference type="SMART" id="SM00210">
    <property type="entry name" value="TSPN"/>
    <property type="match status" value="1"/>
</dbReference>
<keyword evidence="1 4" id="KW-0732">Signal</keyword>
<evidence type="ECO:0000256" key="3">
    <source>
        <dbReference type="SAM" id="MobiDB-lite"/>
    </source>
</evidence>
<feature type="domain" description="Thrombospondin-like N-terminal" evidence="5">
    <location>
        <begin position="45"/>
        <end position="233"/>
    </location>
</feature>
<gene>
    <name evidence="7" type="primary">LOC107117705</name>
</gene>
<dbReference type="Proteomes" id="UP000694871">
    <property type="component" value="Unplaced"/>
</dbReference>
<evidence type="ECO:0000256" key="4">
    <source>
        <dbReference type="SAM" id="SignalP"/>
    </source>
</evidence>
<protein>
    <submittedName>
        <fullName evidence="7">Collagen alpha-1(XV) chain-like</fullName>
    </submittedName>
</protein>
<dbReference type="InterPro" id="IPR013320">
    <property type="entry name" value="ConA-like_dom_sf"/>
</dbReference>
<evidence type="ECO:0000313" key="7">
    <source>
        <dbReference type="RefSeq" id="XP_015275348.1"/>
    </source>
</evidence>
<accession>A0ABM1KNR1</accession>
<keyword evidence="6" id="KW-1185">Reference proteome</keyword>
<name>A0ABM1KNR1_GEKJA</name>
<dbReference type="InterPro" id="IPR048287">
    <property type="entry name" value="TSPN-like_N"/>
</dbReference>
<dbReference type="Gene3D" id="2.60.120.200">
    <property type="match status" value="1"/>
</dbReference>